<dbReference type="Proteomes" id="UP000617734">
    <property type="component" value="Unassembled WGS sequence"/>
</dbReference>
<evidence type="ECO:0000256" key="2">
    <source>
        <dbReference type="SAM" id="Phobius"/>
    </source>
</evidence>
<accession>A0A919G869</accession>
<keyword evidence="2" id="KW-0812">Transmembrane</keyword>
<evidence type="ECO:0000256" key="1">
    <source>
        <dbReference type="SAM" id="MobiDB-lite"/>
    </source>
</evidence>
<comment type="caution">
    <text evidence="3">The sequence shown here is derived from an EMBL/GenBank/DDBJ whole genome shotgun (WGS) entry which is preliminary data.</text>
</comment>
<reference evidence="3" key="2">
    <citation type="submission" date="2020-09" db="EMBL/GenBank/DDBJ databases">
        <authorList>
            <person name="Sun Q."/>
            <person name="Ohkuma M."/>
        </authorList>
    </citation>
    <scope>NUCLEOTIDE SEQUENCE</scope>
    <source>
        <strain evidence="3">JCM 4646</strain>
    </source>
</reference>
<feature type="transmembrane region" description="Helical" evidence="2">
    <location>
        <begin position="32"/>
        <end position="52"/>
    </location>
</feature>
<reference evidence="3" key="1">
    <citation type="journal article" date="2014" name="Int. J. Syst. Evol. Microbiol.">
        <title>Complete genome sequence of Corynebacterium casei LMG S-19264T (=DSM 44701T), isolated from a smear-ripened cheese.</title>
        <authorList>
            <consortium name="US DOE Joint Genome Institute (JGI-PGF)"/>
            <person name="Walter F."/>
            <person name="Albersmeier A."/>
            <person name="Kalinowski J."/>
            <person name="Ruckert C."/>
        </authorList>
    </citation>
    <scope>NUCLEOTIDE SEQUENCE</scope>
    <source>
        <strain evidence="3">JCM 4646</strain>
    </source>
</reference>
<feature type="compositionally biased region" description="Polar residues" evidence="1">
    <location>
        <begin position="87"/>
        <end position="96"/>
    </location>
</feature>
<dbReference type="RefSeq" id="WP_229927831.1">
    <property type="nucleotide sequence ID" value="NZ_BNBO01000042.1"/>
</dbReference>
<protein>
    <submittedName>
        <fullName evidence="3">Uncharacterized protein</fullName>
    </submittedName>
</protein>
<proteinExistence type="predicted"/>
<dbReference type="AlphaFoldDB" id="A0A919G869"/>
<keyword evidence="2" id="KW-0472">Membrane</keyword>
<keyword evidence="2" id="KW-1133">Transmembrane helix</keyword>
<organism evidence="3 4">
    <name type="scientific">Kitasatospora indigofera</name>
    <dbReference type="NCBI Taxonomy" id="67307"/>
    <lineage>
        <taxon>Bacteria</taxon>
        <taxon>Bacillati</taxon>
        <taxon>Actinomycetota</taxon>
        <taxon>Actinomycetes</taxon>
        <taxon>Kitasatosporales</taxon>
        <taxon>Streptomycetaceae</taxon>
        <taxon>Kitasatospora</taxon>
    </lineage>
</organism>
<keyword evidence="4" id="KW-1185">Reference proteome</keyword>
<evidence type="ECO:0000313" key="4">
    <source>
        <dbReference type="Proteomes" id="UP000617734"/>
    </source>
</evidence>
<feature type="compositionally biased region" description="Low complexity" evidence="1">
    <location>
        <begin position="60"/>
        <end position="84"/>
    </location>
</feature>
<evidence type="ECO:0000313" key="3">
    <source>
        <dbReference type="EMBL" id="GHH79564.1"/>
    </source>
</evidence>
<gene>
    <name evidence="3" type="ORF">GCM10018781_57850</name>
</gene>
<name>A0A919G869_9ACTN</name>
<sequence>MPLSDDQPHTRTRLPVAEQSSYQPNGRQARPLRTLLTVLVVVTLLVLAISVANRGKADPDTAAPPSADRAAASPAPGGAGPAPSGEQPVSTTSNGIANGFPHTDQGAQSAAANYAVAIGSADMFRTEARHTIVATIADPAALAGLQSRLDQGFSAETAARFGVDAQGKAPKGLTFVSRTIPIGTKSDGYSAESVKVQVWCNGLFGLAGERSTKPVSQDWFTLTLNLRWTGSDWKLTEFSRASGPAPVPADQQAATAEEITGAVQQFGGFRYAR</sequence>
<feature type="region of interest" description="Disordered" evidence="1">
    <location>
        <begin position="1"/>
        <end position="27"/>
    </location>
</feature>
<dbReference type="GeneID" id="95356124"/>
<feature type="region of interest" description="Disordered" evidence="1">
    <location>
        <begin position="55"/>
        <end position="104"/>
    </location>
</feature>
<dbReference type="EMBL" id="BNBO01000042">
    <property type="protein sequence ID" value="GHH79564.1"/>
    <property type="molecule type" value="Genomic_DNA"/>
</dbReference>